<accession>R1G3U4</accession>
<evidence type="ECO:0000313" key="1">
    <source>
        <dbReference type="EMBL" id="EOD42806.1"/>
    </source>
</evidence>
<dbReference type="AlphaFoldDB" id="R1G3U4"/>
<evidence type="ECO:0000313" key="2">
    <source>
        <dbReference type="Proteomes" id="UP000053279"/>
    </source>
</evidence>
<keyword evidence="2" id="KW-1185">Reference proteome</keyword>
<name>R1G3U4_NANST</name>
<gene>
    <name evidence="1" type="ORF">Nst1_145</name>
</gene>
<proteinExistence type="predicted"/>
<organism evidence="1 2">
    <name type="scientific">Nanobsidianus stetteri</name>
    <dbReference type="NCBI Taxonomy" id="1294122"/>
    <lineage>
        <taxon>Archaea</taxon>
        <taxon>Nanobdellota</taxon>
        <taxon>Candidatus Nanoarchaeia</taxon>
        <taxon>Nanoarchaeales</taxon>
        <taxon>Nanopusillaceae</taxon>
        <taxon>Candidatus Nanobsidianus</taxon>
    </lineage>
</organism>
<sequence length="227" mass="26298">MIHSMDSPQLDERSNKLIDMLIEKTNNLLIKSYAGDLKELLDKLYRNVQKEGGISHPKEYQGTIELIQGKCKITIKVSSENMTSECYSKLEPLPDKMECTSHDTIVGSIYRQFNVSNSVHLMENIKDIITNMSKIIYSRVSTNIDNQNISISIAFVRYLTTNKENSKACELRKYNNIVTFDDGEFAFTIFHLDDLDKRIEENNLYSYKKHARTYFGDNISYNRGCYI</sequence>
<protein>
    <submittedName>
        <fullName evidence="1">Uncharacterized protein</fullName>
    </submittedName>
</protein>
<reference evidence="1 2" key="1">
    <citation type="submission" date="2013-02" db="EMBL/GenBank/DDBJ databases">
        <title>Insights into archaeal evolution and symbiosis from the genomes of a Nanoarchaeon and its crenarchaeal host from Yellowstone National Park.</title>
        <authorList>
            <person name="Podar M."/>
            <person name="Makarova K.S."/>
            <person name="Graham D.E."/>
            <person name="Wolf Y.I."/>
            <person name="Koonin E.V."/>
            <person name="Reysenbach A.-L."/>
        </authorList>
    </citation>
    <scope>NUCLEOTIDE SEQUENCE [LARGE SCALE GENOMIC DNA]</scope>
</reference>
<comment type="caution">
    <text evidence="1">The sequence shown here is derived from an EMBL/GenBank/DDBJ whole genome shotgun (WGS) entry which is preliminary data.</text>
</comment>
<dbReference type="EMBL" id="APJZ01000001">
    <property type="protein sequence ID" value="EOD42806.1"/>
    <property type="molecule type" value="Genomic_DNA"/>
</dbReference>
<dbReference type="Proteomes" id="UP000053279">
    <property type="component" value="Unassembled WGS sequence"/>
</dbReference>